<evidence type="ECO:0000313" key="2">
    <source>
        <dbReference type="EMBL" id="MCF3948883.1"/>
    </source>
</evidence>
<evidence type="ECO:0000259" key="1">
    <source>
        <dbReference type="Pfam" id="PF00583"/>
    </source>
</evidence>
<comment type="caution">
    <text evidence="2">The sequence shown here is derived from an EMBL/GenBank/DDBJ whole genome shotgun (WGS) entry which is preliminary data.</text>
</comment>
<protein>
    <submittedName>
        <fullName evidence="2">GNAT family N-acetyltransferase</fullName>
    </submittedName>
</protein>
<reference evidence="2 3" key="1">
    <citation type="submission" date="2022-01" db="EMBL/GenBank/DDBJ databases">
        <authorList>
            <person name="Won M."/>
            <person name="Kim S.-J."/>
            <person name="Kwon S.-W."/>
        </authorList>
    </citation>
    <scope>NUCLEOTIDE SEQUENCE [LARGE SCALE GENOMIC DNA]</scope>
    <source>
        <strain evidence="2 3">KCTC 23505</strain>
    </source>
</reference>
<organism evidence="2 3">
    <name type="scientific">Acidiphilium iwatense</name>
    <dbReference type="NCBI Taxonomy" id="768198"/>
    <lineage>
        <taxon>Bacteria</taxon>
        <taxon>Pseudomonadati</taxon>
        <taxon>Pseudomonadota</taxon>
        <taxon>Alphaproteobacteria</taxon>
        <taxon>Acetobacterales</taxon>
        <taxon>Acidocellaceae</taxon>
        <taxon>Acidiphilium</taxon>
    </lineage>
</organism>
<evidence type="ECO:0000313" key="3">
    <source>
        <dbReference type="Proteomes" id="UP001521209"/>
    </source>
</evidence>
<gene>
    <name evidence="2" type="ORF">L2A60_19765</name>
</gene>
<sequence length="114" mass="11949">MVQGVFDPTGEMVALVSVGQHLATELELALVVRSDLTGQGLGSALMGALDNWLGNLPIIAIDAVLLVDNAVAVGMAMRRGFVAAGQSDRSIHLQKSLKSATCSCCRTLAFEARH</sequence>
<dbReference type="Proteomes" id="UP001521209">
    <property type="component" value="Unassembled WGS sequence"/>
</dbReference>
<dbReference type="Pfam" id="PF00583">
    <property type="entry name" value="Acetyltransf_1"/>
    <property type="match status" value="1"/>
</dbReference>
<proteinExistence type="predicted"/>
<name>A0ABS9E1S0_9PROT</name>
<dbReference type="RefSeq" id="WP_235706193.1">
    <property type="nucleotide sequence ID" value="NZ_JAKGBZ010000098.1"/>
</dbReference>
<dbReference type="InterPro" id="IPR000182">
    <property type="entry name" value="GNAT_dom"/>
</dbReference>
<accession>A0ABS9E1S0</accession>
<feature type="domain" description="N-acetyltransferase" evidence="1">
    <location>
        <begin position="10"/>
        <end position="81"/>
    </location>
</feature>
<dbReference type="EMBL" id="JAKGBZ010000098">
    <property type="protein sequence ID" value="MCF3948883.1"/>
    <property type="molecule type" value="Genomic_DNA"/>
</dbReference>
<keyword evidence="3" id="KW-1185">Reference proteome</keyword>
<dbReference type="Gene3D" id="3.40.630.30">
    <property type="match status" value="1"/>
</dbReference>
<dbReference type="SUPFAM" id="SSF55729">
    <property type="entry name" value="Acyl-CoA N-acyltransferases (Nat)"/>
    <property type="match status" value="1"/>
</dbReference>
<dbReference type="InterPro" id="IPR016181">
    <property type="entry name" value="Acyl_CoA_acyltransferase"/>
</dbReference>